<feature type="chain" id="PRO_5014644614" description="DUF4402 domain-containing protein" evidence="1">
    <location>
        <begin position="37"/>
        <end position="175"/>
    </location>
</feature>
<dbReference type="Proteomes" id="UP000233343">
    <property type="component" value="Unassembled WGS sequence"/>
</dbReference>
<keyword evidence="1" id="KW-0732">Signal</keyword>
<dbReference type="EMBL" id="PISD01000078">
    <property type="protein sequence ID" value="PKG26070.1"/>
    <property type="molecule type" value="Genomic_DNA"/>
</dbReference>
<reference evidence="2 3" key="1">
    <citation type="journal article" date="2010" name="Int. J. Syst. Evol. Microbiol.">
        <title>Bacillus horneckiae sp. nov., isolated from a spacecraft-assembly clean room.</title>
        <authorList>
            <person name="Vaishampayan P."/>
            <person name="Probst A."/>
            <person name="Krishnamurthi S."/>
            <person name="Ghosh S."/>
            <person name="Osman S."/>
            <person name="McDowall A."/>
            <person name="Ruckmani A."/>
            <person name="Mayilraj S."/>
            <person name="Venkateswaran K."/>
        </authorList>
    </citation>
    <scope>NUCLEOTIDE SEQUENCE [LARGE SCALE GENOMIC DNA]</scope>
    <source>
        <strain evidence="3">1PO1SC</strain>
    </source>
</reference>
<proteinExistence type="predicted"/>
<gene>
    <name evidence="2" type="ORF">CWS20_25860</name>
</gene>
<sequence length="175" mass="18277">MMKKRTSKWNKVLNSKKIVVTGFVAGMLISGTAAFANTANIPATVTIENTPILAAAVTPETLNFNMQRGAWDTKSITIESTGDIPFTPEITYTSASASEFDGAGANITSSDKVILKSGNGSIYDFSSPEAYKPNGDLKMNAGQTINADISVGAGQNVPEGISAGPAFNVEVNLIP</sequence>
<dbReference type="RefSeq" id="WP_101226438.1">
    <property type="nucleotide sequence ID" value="NZ_JARSFA010000027.1"/>
</dbReference>
<comment type="caution">
    <text evidence="2">The sequence shown here is derived from an EMBL/GenBank/DDBJ whole genome shotgun (WGS) entry which is preliminary data.</text>
</comment>
<dbReference type="AlphaFoldDB" id="A0A2N0Z9A0"/>
<evidence type="ECO:0000313" key="2">
    <source>
        <dbReference type="EMBL" id="PKG26070.1"/>
    </source>
</evidence>
<evidence type="ECO:0008006" key="4">
    <source>
        <dbReference type="Google" id="ProtNLM"/>
    </source>
</evidence>
<keyword evidence="3" id="KW-1185">Reference proteome</keyword>
<feature type="signal peptide" evidence="1">
    <location>
        <begin position="1"/>
        <end position="36"/>
    </location>
</feature>
<protein>
    <recommendedName>
        <fullName evidence="4">DUF4402 domain-containing protein</fullName>
    </recommendedName>
</protein>
<evidence type="ECO:0000313" key="3">
    <source>
        <dbReference type="Proteomes" id="UP000233343"/>
    </source>
</evidence>
<evidence type="ECO:0000256" key="1">
    <source>
        <dbReference type="SAM" id="SignalP"/>
    </source>
</evidence>
<organism evidence="2 3">
    <name type="scientific">Cytobacillus horneckiae</name>
    <dbReference type="NCBI Taxonomy" id="549687"/>
    <lineage>
        <taxon>Bacteria</taxon>
        <taxon>Bacillati</taxon>
        <taxon>Bacillota</taxon>
        <taxon>Bacilli</taxon>
        <taxon>Bacillales</taxon>
        <taxon>Bacillaceae</taxon>
        <taxon>Cytobacillus</taxon>
    </lineage>
</organism>
<name>A0A2N0Z9A0_9BACI</name>
<accession>A0A2N0Z9A0</accession>